<dbReference type="InterPro" id="IPR034086">
    <property type="entry name" value="PMEI_plant"/>
</dbReference>
<organism evidence="6 7">
    <name type="scientific">Rhododendron simsii</name>
    <name type="common">Sims's rhododendron</name>
    <dbReference type="NCBI Taxonomy" id="118357"/>
    <lineage>
        <taxon>Eukaryota</taxon>
        <taxon>Viridiplantae</taxon>
        <taxon>Streptophyta</taxon>
        <taxon>Embryophyta</taxon>
        <taxon>Tracheophyta</taxon>
        <taxon>Spermatophyta</taxon>
        <taxon>Magnoliopsida</taxon>
        <taxon>eudicotyledons</taxon>
        <taxon>Gunneridae</taxon>
        <taxon>Pentapetalae</taxon>
        <taxon>asterids</taxon>
        <taxon>Ericales</taxon>
        <taxon>Ericaceae</taxon>
        <taxon>Ericoideae</taxon>
        <taxon>Rhodoreae</taxon>
        <taxon>Rhododendron</taxon>
    </lineage>
</organism>
<feature type="chain" id="PRO_5032281120" description="Pectinesterase inhibitor domain-containing protein" evidence="4">
    <location>
        <begin position="26"/>
        <end position="179"/>
    </location>
</feature>
<name>A0A834G5E7_RHOSS</name>
<keyword evidence="2" id="KW-1015">Disulfide bond</keyword>
<reference evidence="6" key="1">
    <citation type="submission" date="2019-11" db="EMBL/GenBank/DDBJ databases">
        <authorList>
            <person name="Liu Y."/>
            <person name="Hou J."/>
            <person name="Li T.-Q."/>
            <person name="Guan C.-H."/>
            <person name="Wu X."/>
            <person name="Wu H.-Z."/>
            <person name="Ling F."/>
            <person name="Zhang R."/>
            <person name="Shi X.-G."/>
            <person name="Ren J.-P."/>
            <person name="Chen E.-F."/>
            <person name="Sun J.-M."/>
        </authorList>
    </citation>
    <scope>NUCLEOTIDE SEQUENCE</scope>
    <source>
        <strain evidence="6">Adult_tree_wgs_1</strain>
        <tissue evidence="6">Leaves</tissue>
    </source>
</reference>
<comment type="similarity">
    <text evidence="3">Belongs to the PMEI family.</text>
</comment>
<evidence type="ECO:0000256" key="2">
    <source>
        <dbReference type="ARBA" id="ARBA00023157"/>
    </source>
</evidence>
<dbReference type="InterPro" id="IPR035513">
    <property type="entry name" value="Invertase/methylesterase_inhib"/>
</dbReference>
<gene>
    <name evidence="6" type="ORF">RHSIM_Rhsim11G0099000</name>
</gene>
<dbReference type="PANTHER" id="PTHR36710:SF1">
    <property type="entry name" value="F14J9.2 PROTEIN"/>
    <property type="match status" value="1"/>
</dbReference>
<dbReference type="OrthoDB" id="1094948at2759"/>
<evidence type="ECO:0000256" key="4">
    <source>
        <dbReference type="SAM" id="SignalP"/>
    </source>
</evidence>
<keyword evidence="7" id="KW-1185">Reference proteome</keyword>
<sequence>MASFPCMFLLFPLLIITPFIHPAFSDLETQELIEKICRQCEDYGFCNRIFNENLKTPTTDVEGLAQITVEQSLYYATNTYIFVKKLIANTSDAAVRGHLRVCDNSYNAVLNLFQEAFRSFDLKDYRSMMAYEWDTQRAAATCDAIFSADSLPIDPLIQRNKKMRILIAMALQTSSILIA</sequence>
<dbReference type="NCBIfam" id="TIGR01614">
    <property type="entry name" value="PME_inhib"/>
    <property type="match status" value="1"/>
</dbReference>
<dbReference type="PANTHER" id="PTHR36710">
    <property type="entry name" value="PECTINESTERASE INHIBITOR-LIKE"/>
    <property type="match status" value="1"/>
</dbReference>
<dbReference type="InterPro" id="IPR006501">
    <property type="entry name" value="Pectinesterase_inhib_dom"/>
</dbReference>
<feature type="signal peptide" evidence="4">
    <location>
        <begin position="1"/>
        <end position="25"/>
    </location>
</feature>
<evidence type="ECO:0000256" key="1">
    <source>
        <dbReference type="ARBA" id="ARBA00022729"/>
    </source>
</evidence>
<dbReference type="Gene3D" id="1.20.140.40">
    <property type="entry name" value="Invertase/pectin methylesterase inhibitor family protein"/>
    <property type="match status" value="1"/>
</dbReference>
<evidence type="ECO:0000313" key="6">
    <source>
        <dbReference type="EMBL" id="KAF7126991.1"/>
    </source>
</evidence>
<dbReference type="EMBL" id="WJXA01000011">
    <property type="protein sequence ID" value="KAF7126991.1"/>
    <property type="molecule type" value="Genomic_DNA"/>
</dbReference>
<accession>A0A834G5E7</accession>
<dbReference type="InterPro" id="IPR052421">
    <property type="entry name" value="PCW_Enzyme_Inhibitor"/>
</dbReference>
<dbReference type="Proteomes" id="UP000626092">
    <property type="component" value="Unassembled WGS sequence"/>
</dbReference>
<dbReference type="CDD" id="cd15797">
    <property type="entry name" value="PMEI"/>
    <property type="match status" value="1"/>
</dbReference>
<keyword evidence="1 4" id="KW-0732">Signal</keyword>
<comment type="caution">
    <text evidence="6">The sequence shown here is derived from an EMBL/GenBank/DDBJ whole genome shotgun (WGS) entry which is preliminary data.</text>
</comment>
<feature type="domain" description="Pectinesterase inhibitor" evidence="5">
    <location>
        <begin position="28"/>
        <end position="173"/>
    </location>
</feature>
<proteinExistence type="inferred from homology"/>
<dbReference type="AlphaFoldDB" id="A0A834G5E7"/>
<dbReference type="SUPFAM" id="SSF101148">
    <property type="entry name" value="Plant invertase/pectin methylesterase inhibitor"/>
    <property type="match status" value="1"/>
</dbReference>
<dbReference type="Pfam" id="PF04043">
    <property type="entry name" value="PMEI"/>
    <property type="match status" value="1"/>
</dbReference>
<dbReference type="SMART" id="SM00856">
    <property type="entry name" value="PMEI"/>
    <property type="match status" value="1"/>
</dbReference>
<evidence type="ECO:0000259" key="5">
    <source>
        <dbReference type="SMART" id="SM00856"/>
    </source>
</evidence>
<evidence type="ECO:0000256" key="3">
    <source>
        <dbReference type="ARBA" id="ARBA00038471"/>
    </source>
</evidence>
<evidence type="ECO:0000313" key="7">
    <source>
        <dbReference type="Proteomes" id="UP000626092"/>
    </source>
</evidence>
<dbReference type="GO" id="GO:0046910">
    <property type="term" value="F:pectinesterase inhibitor activity"/>
    <property type="evidence" value="ECO:0007669"/>
    <property type="project" value="InterPro"/>
</dbReference>
<protein>
    <recommendedName>
        <fullName evidence="5">Pectinesterase inhibitor domain-containing protein</fullName>
    </recommendedName>
</protein>